<evidence type="ECO:0008006" key="3">
    <source>
        <dbReference type="Google" id="ProtNLM"/>
    </source>
</evidence>
<gene>
    <name evidence="1" type="ORF">HMPREF9625_00059</name>
</gene>
<dbReference type="InterPro" id="IPR018841">
    <property type="entry name" value="DUF2442"/>
</dbReference>
<reference evidence="1" key="2">
    <citation type="submission" date="2013-03" db="EMBL/GenBank/DDBJ databases">
        <title>The Genome Sequence of Oribacterium sp. ACB1.</title>
        <authorList>
            <consortium name="The Broad Institute Genomics Platform"/>
            <consortium name="The Broad Institute Genome Sequencing Center for Infectious Disease"/>
            <person name="Earl A."/>
            <person name="Ward D."/>
            <person name="Feldgarden M."/>
            <person name="Gevers D."/>
            <person name="Sizova M."/>
            <person name="Hazen A."/>
            <person name="Epstein S."/>
            <person name="Walker B."/>
            <person name="Young S."/>
            <person name="Zeng Q."/>
            <person name="Gargeya S."/>
            <person name="Fitzgerald M."/>
            <person name="Haas B."/>
            <person name="Abouelleil A."/>
            <person name="Allen A.W."/>
            <person name="Alvarado L."/>
            <person name="Arachchi H.M."/>
            <person name="Berlin A.M."/>
            <person name="Chapman S.B."/>
            <person name="Gainer-Dewar J."/>
            <person name="Goldberg J."/>
            <person name="Griggs A."/>
            <person name="Gujja S."/>
            <person name="Hansen M."/>
            <person name="Howarth C."/>
            <person name="Imamovic A."/>
            <person name="Ireland A."/>
            <person name="Larimer J."/>
            <person name="McCowan C."/>
            <person name="Murphy C."/>
            <person name="Pearson M."/>
            <person name="Poon T.W."/>
            <person name="Priest M."/>
            <person name="Roberts A."/>
            <person name="Saif S."/>
            <person name="Shea T."/>
            <person name="Sisk P."/>
            <person name="Sykes S."/>
            <person name="Wortman J."/>
            <person name="Nusbaum C."/>
            <person name="Birren B."/>
        </authorList>
    </citation>
    <scope>NUCLEOTIDE SEQUENCE [LARGE SCALE GENOMIC DNA]</scope>
    <source>
        <strain evidence="1">ACB1</strain>
    </source>
</reference>
<proteinExistence type="predicted"/>
<dbReference type="Gene3D" id="3.30.2020.10">
    <property type="entry name" value="NE0471-like N-terminal domain"/>
    <property type="match status" value="1"/>
</dbReference>
<keyword evidence="2" id="KW-1185">Reference proteome</keyword>
<dbReference type="PATRIC" id="fig|796943.3.peg.66"/>
<dbReference type="STRING" id="796943.HMPREF9625_00059"/>
<comment type="caution">
    <text evidence="1">The sequence shown here is derived from an EMBL/GenBank/DDBJ whole genome shotgun (WGS) entry which is preliminary data.</text>
</comment>
<dbReference type="EMBL" id="AFZC02000003">
    <property type="protein sequence ID" value="EHL14216.1"/>
    <property type="molecule type" value="Genomic_DNA"/>
</dbReference>
<name>G9WK19_9FIRM</name>
<dbReference type="SUPFAM" id="SSF143880">
    <property type="entry name" value="NE0471 N-terminal domain-like"/>
    <property type="match status" value="1"/>
</dbReference>
<reference evidence="1" key="1">
    <citation type="submission" date="2011-08" db="EMBL/GenBank/DDBJ databases">
        <authorList>
            <consortium name="The Broad Institute Genome Sequencing Platform"/>
            <person name="Earl A."/>
            <person name="Ward D."/>
            <person name="Feldgarden M."/>
            <person name="Gevers D."/>
            <person name="Sizova M."/>
            <person name="Hazen A."/>
            <person name="Epstein S."/>
            <person name="Young S.K."/>
            <person name="Zeng Q."/>
            <person name="Gargeya S."/>
            <person name="Fitzgerald M."/>
            <person name="Haas B."/>
            <person name="Abouelleil A."/>
            <person name="Alvarado L."/>
            <person name="Arachchi H.M."/>
            <person name="Berlin A."/>
            <person name="Brown A."/>
            <person name="Chapman S.B."/>
            <person name="Chen Z."/>
            <person name="Dunbar C."/>
            <person name="Freedman E."/>
            <person name="Gearin G."/>
            <person name="Gellesch M."/>
            <person name="Goldberg J."/>
            <person name="Griggs A."/>
            <person name="Gujja S."/>
            <person name="Heiman D."/>
            <person name="Howarth C."/>
            <person name="Larson L."/>
            <person name="Lui A."/>
            <person name="MacDonald P.J.P."/>
            <person name="Montmayeur A."/>
            <person name="Murphy C."/>
            <person name="Neiman D."/>
            <person name="Pearson M."/>
            <person name="Priest M."/>
            <person name="Roberts A."/>
            <person name="Saif S."/>
            <person name="Shea T."/>
            <person name="Shenoy N."/>
            <person name="Sisk P."/>
            <person name="Stolte C."/>
            <person name="Sykes S."/>
            <person name="Wortman J."/>
            <person name="Nusbaum C."/>
            <person name="Birren B."/>
        </authorList>
    </citation>
    <scope>NUCLEOTIDE SEQUENCE</scope>
    <source>
        <strain evidence="1">ACB1</strain>
    </source>
</reference>
<dbReference type="Pfam" id="PF10387">
    <property type="entry name" value="DUF2442"/>
    <property type="match status" value="1"/>
</dbReference>
<dbReference type="InterPro" id="IPR036782">
    <property type="entry name" value="NE0471-like_N"/>
</dbReference>
<dbReference type="Proteomes" id="UP000018461">
    <property type="component" value="Unassembled WGS sequence"/>
</dbReference>
<dbReference type="HOGENOM" id="CLU_153045_4_1_9"/>
<dbReference type="AlphaFoldDB" id="G9WK19"/>
<accession>G9WK19</accession>
<evidence type="ECO:0000313" key="2">
    <source>
        <dbReference type="Proteomes" id="UP000018461"/>
    </source>
</evidence>
<sequence length="79" mass="9026">MLQPELLSVSPKEGYKLLLSYENGENKIFDVTPYISGAWYGELKDLETFKKVRVSNHSVEWEGGQDIAPHELYHNSISV</sequence>
<protein>
    <recommendedName>
        <fullName evidence="3">DUF2442 domain-containing protein</fullName>
    </recommendedName>
</protein>
<dbReference type="RefSeq" id="WP_009533936.1">
    <property type="nucleotide sequence ID" value="NZ_KE148312.1"/>
</dbReference>
<evidence type="ECO:0000313" key="1">
    <source>
        <dbReference type="EMBL" id="EHL14216.1"/>
    </source>
</evidence>
<organism evidence="1 2">
    <name type="scientific">Oribacterium parvum ACB1</name>
    <dbReference type="NCBI Taxonomy" id="796943"/>
    <lineage>
        <taxon>Bacteria</taxon>
        <taxon>Bacillati</taxon>
        <taxon>Bacillota</taxon>
        <taxon>Clostridia</taxon>
        <taxon>Lachnospirales</taxon>
        <taxon>Lachnospiraceae</taxon>
        <taxon>Oribacterium</taxon>
    </lineage>
</organism>